<evidence type="ECO:0000313" key="3">
    <source>
        <dbReference type="Proteomes" id="UP000178109"/>
    </source>
</evidence>
<name>A0A1G2BP18_9BACT</name>
<evidence type="ECO:0000259" key="1">
    <source>
        <dbReference type="Pfam" id="PF05050"/>
    </source>
</evidence>
<evidence type="ECO:0000313" key="2">
    <source>
        <dbReference type="EMBL" id="OGY90818.1"/>
    </source>
</evidence>
<organism evidence="2 3">
    <name type="scientific">Candidatus Komeilibacteria bacterium RIFCSPLOWO2_02_FULL_48_11</name>
    <dbReference type="NCBI Taxonomy" id="1798553"/>
    <lineage>
        <taxon>Bacteria</taxon>
        <taxon>Candidatus Komeiliibacteriota</taxon>
    </lineage>
</organism>
<dbReference type="InterPro" id="IPR029063">
    <property type="entry name" value="SAM-dependent_MTases_sf"/>
</dbReference>
<dbReference type="NCBIfam" id="TIGR01444">
    <property type="entry name" value="fkbM_fam"/>
    <property type="match status" value="1"/>
</dbReference>
<dbReference type="PANTHER" id="PTHR34203">
    <property type="entry name" value="METHYLTRANSFERASE, FKBM FAMILY PROTEIN"/>
    <property type="match status" value="1"/>
</dbReference>
<gene>
    <name evidence="2" type="ORF">A3H70_03750</name>
</gene>
<dbReference type="PANTHER" id="PTHR34203:SF15">
    <property type="entry name" value="SLL1173 PROTEIN"/>
    <property type="match status" value="1"/>
</dbReference>
<dbReference type="InterPro" id="IPR006342">
    <property type="entry name" value="FkbM_mtfrase"/>
</dbReference>
<dbReference type="InterPro" id="IPR052514">
    <property type="entry name" value="SAM-dependent_MTase"/>
</dbReference>
<accession>A0A1G2BP18</accession>
<dbReference type="Gene3D" id="3.40.50.150">
    <property type="entry name" value="Vaccinia Virus protein VP39"/>
    <property type="match status" value="1"/>
</dbReference>
<dbReference type="STRING" id="1798553.A3H70_03750"/>
<dbReference type="Proteomes" id="UP000178109">
    <property type="component" value="Unassembled WGS sequence"/>
</dbReference>
<comment type="caution">
    <text evidence="2">The sequence shown here is derived from an EMBL/GenBank/DDBJ whole genome shotgun (WGS) entry which is preliminary data.</text>
</comment>
<dbReference type="CDD" id="cd02440">
    <property type="entry name" value="AdoMet_MTases"/>
    <property type="match status" value="1"/>
</dbReference>
<protein>
    <recommendedName>
        <fullName evidence="1">Methyltransferase FkbM domain-containing protein</fullName>
    </recommendedName>
</protein>
<dbReference type="SUPFAM" id="SSF53335">
    <property type="entry name" value="S-adenosyl-L-methionine-dependent methyltransferases"/>
    <property type="match status" value="1"/>
</dbReference>
<sequence>MKKLTKKLHTLWHLDWRWAGKYYKKKIKQYLGYLGSKLKGKKYWEVSIEGVKIKLSFSNYYQHHLANLSSQGRQENQLLKIWKKQSENKNIVVDLGGYNGIFGLISAAANPASRVYIFEPDTINYNHIKVNINLNQVKNVEVVKAAVADQTGPVSFNLHAGGPGGSIADSGLEVDCWKLDDFFQHRELPTLMKFDIEGAECRALLGAKQILIKNKPAMLLEVHQKFLSRYGDSTQVIDRFLQAIGYKKLWLDQNEFTTHYWVHL</sequence>
<dbReference type="EMBL" id="MHKO01000059">
    <property type="protein sequence ID" value="OGY90818.1"/>
    <property type="molecule type" value="Genomic_DNA"/>
</dbReference>
<dbReference type="AlphaFoldDB" id="A0A1G2BP18"/>
<proteinExistence type="predicted"/>
<feature type="domain" description="Methyltransferase FkbM" evidence="1">
    <location>
        <begin position="96"/>
        <end position="247"/>
    </location>
</feature>
<dbReference type="Pfam" id="PF05050">
    <property type="entry name" value="Methyltransf_21"/>
    <property type="match status" value="1"/>
</dbReference>
<reference evidence="2 3" key="1">
    <citation type="journal article" date="2016" name="Nat. Commun.">
        <title>Thousands of microbial genomes shed light on interconnected biogeochemical processes in an aquifer system.</title>
        <authorList>
            <person name="Anantharaman K."/>
            <person name="Brown C.T."/>
            <person name="Hug L.A."/>
            <person name="Sharon I."/>
            <person name="Castelle C.J."/>
            <person name="Probst A.J."/>
            <person name="Thomas B.C."/>
            <person name="Singh A."/>
            <person name="Wilkins M.J."/>
            <person name="Karaoz U."/>
            <person name="Brodie E.L."/>
            <person name="Williams K.H."/>
            <person name="Hubbard S.S."/>
            <person name="Banfield J.F."/>
        </authorList>
    </citation>
    <scope>NUCLEOTIDE SEQUENCE [LARGE SCALE GENOMIC DNA]</scope>
</reference>